<dbReference type="Gene3D" id="3.40.50.300">
    <property type="entry name" value="P-loop containing nucleotide triphosphate hydrolases"/>
    <property type="match status" value="1"/>
</dbReference>
<dbReference type="InterPro" id="IPR027417">
    <property type="entry name" value="P-loop_NTPase"/>
</dbReference>
<dbReference type="OrthoDB" id="6174412at2"/>
<name>R4YT24_OLEAN</name>
<dbReference type="KEGG" id="oai:OLEAN_C24470"/>
<accession>R4YT24</accession>
<reference evidence="1 2" key="1">
    <citation type="journal article" date="2013" name="Nat. Commun.">
        <title>Genome sequence and functional genomic analysis of the oil-degrading bacterium Oleispira antarctica.</title>
        <authorList>
            <person name="Kube M."/>
            <person name="Chernikova T.N."/>
            <person name="Al-Ramahi Y."/>
            <person name="Beloqui A."/>
            <person name="Lopez-Cortez N."/>
            <person name="Guazzaroni M.E."/>
            <person name="Heipieper H.J."/>
            <person name="Klages S."/>
            <person name="Kotsyurbenko O.R."/>
            <person name="Langer I."/>
            <person name="Nechitaylo T.Y."/>
            <person name="Lunsdorf H."/>
            <person name="Fernandez M."/>
            <person name="Juarez S."/>
            <person name="Ciordia S."/>
            <person name="Singer A."/>
            <person name="Kagan O."/>
            <person name="Egorova O."/>
            <person name="Petit P.A."/>
            <person name="Stogios P."/>
            <person name="Kim Y."/>
            <person name="Tchigvintsev A."/>
            <person name="Flick R."/>
            <person name="Denaro R."/>
            <person name="Genovese M."/>
            <person name="Albar J.P."/>
            <person name="Reva O.N."/>
            <person name="Martinez-Gomariz M."/>
            <person name="Tran H."/>
            <person name="Ferrer M."/>
            <person name="Savchenko A."/>
            <person name="Yakunin A.F."/>
            <person name="Yakimov M.M."/>
            <person name="Golyshina O.V."/>
            <person name="Reinhardt R."/>
            <person name="Golyshin P.N."/>
        </authorList>
    </citation>
    <scope>NUCLEOTIDE SEQUENCE [LARGE SCALE GENOMIC DNA]</scope>
</reference>
<organism evidence="1 2">
    <name type="scientific">Oleispira antarctica RB-8</name>
    <dbReference type="NCBI Taxonomy" id="698738"/>
    <lineage>
        <taxon>Bacteria</taxon>
        <taxon>Pseudomonadati</taxon>
        <taxon>Pseudomonadota</taxon>
        <taxon>Gammaproteobacteria</taxon>
        <taxon>Oceanospirillales</taxon>
        <taxon>Oceanospirillaceae</taxon>
        <taxon>Oleispira</taxon>
    </lineage>
</organism>
<protein>
    <recommendedName>
        <fullName evidence="3">UvrD-like helicase C-terminal domain-containing protein</fullName>
    </recommendedName>
</protein>
<dbReference type="SUPFAM" id="SSF52540">
    <property type="entry name" value="P-loop containing nucleoside triphosphate hydrolases"/>
    <property type="match status" value="1"/>
</dbReference>
<dbReference type="Proteomes" id="UP000032749">
    <property type="component" value="Chromosome"/>
</dbReference>
<evidence type="ECO:0000313" key="2">
    <source>
        <dbReference type="Proteomes" id="UP000032749"/>
    </source>
</evidence>
<dbReference type="EMBL" id="FO203512">
    <property type="protein sequence ID" value="CCK76623.1"/>
    <property type="molecule type" value="Genomic_DNA"/>
</dbReference>
<sequence>MLVVPQASENQRNLLTREILYTAITRAKKAFMLFAGDAEIERLVLNKTERMSGLLKT</sequence>
<dbReference type="HOGENOM" id="CLU_2992269_0_0_6"/>
<evidence type="ECO:0000313" key="1">
    <source>
        <dbReference type="EMBL" id="CCK76623.1"/>
    </source>
</evidence>
<gene>
    <name evidence="1" type="ORF">OLEAN_C24470</name>
</gene>
<proteinExistence type="predicted"/>
<dbReference type="AlphaFoldDB" id="R4YT24"/>
<keyword evidence="2" id="KW-1185">Reference proteome</keyword>
<evidence type="ECO:0008006" key="3">
    <source>
        <dbReference type="Google" id="ProtNLM"/>
    </source>
</evidence>